<dbReference type="EMBL" id="CP032485">
    <property type="protein sequence ID" value="QDH25650.1"/>
    <property type="molecule type" value="Genomic_DNA"/>
</dbReference>
<organism evidence="2 3">
    <name type="scientific">Neokomagataea tanensis</name>
    <dbReference type="NCBI Taxonomy" id="661191"/>
    <lineage>
        <taxon>Bacteria</taxon>
        <taxon>Pseudomonadati</taxon>
        <taxon>Pseudomonadota</taxon>
        <taxon>Alphaproteobacteria</taxon>
        <taxon>Acetobacterales</taxon>
        <taxon>Acetobacteraceae</taxon>
        <taxon>Neokomagataea</taxon>
    </lineage>
</organism>
<evidence type="ECO:0000313" key="2">
    <source>
        <dbReference type="EMBL" id="QDH25650.1"/>
    </source>
</evidence>
<reference evidence="2 3" key="1">
    <citation type="submission" date="2018-09" db="EMBL/GenBank/DDBJ databases">
        <title>The complete genome sequence of Neokomagataea tanensis NBRC 106556(T).</title>
        <authorList>
            <person name="Chua K.-O."/>
            <person name="See-Too W.-S."/>
            <person name="Hong K.-W."/>
            <person name="Yin W.-F."/>
            <person name="Chan K.-G."/>
        </authorList>
    </citation>
    <scope>NUCLEOTIDE SEQUENCE [LARGE SCALE GENOMIC DNA]</scope>
    <source>
        <strain evidence="3">AH13 \ NBRC 106556</strain>
    </source>
</reference>
<dbReference type="KEGG" id="ntn:D5366_10965"/>
<sequence length="49" mass="5891">MCTHIRQIWTENFCVYGARKVWHQLKREKITVARCLMKRMDLKGAVRGK</sequence>
<dbReference type="Proteomes" id="UP000317214">
    <property type="component" value="Chromosome"/>
</dbReference>
<protein>
    <recommendedName>
        <fullName evidence="1">HTH-like domain-containing protein</fullName>
    </recommendedName>
</protein>
<gene>
    <name evidence="2" type="ORF">D5366_10965</name>
</gene>
<accession>A0A4Y6VAC8</accession>
<keyword evidence="3" id="KW-1185">Reference proteome</keyword>
<dbReference type="OrthoDB" id="9803878at2"/>
<feature type="domain" description="HTH-like" evidence="1">
    <location>
        <begin position="4"/>
        <end position="49"/>
    </location>
</feature>
<dbReference type="InterPro" id="IPR025948">
    <property type="entry name" value="HTH-like_dom"/>
</dbReference>
<dbReference type="AlphaFoldDB" id="A0A4Y6VAC8"/>
<evidence type="ECO:0000313" key="3">
    <source>
        <dbReference type="Proteomes" id="UP000317214"/>
    </source>
</evidence>
<name>A0A4Y6VAC8_9PROT</name>
<proteinExistence type="predicted"/>
<dbReference type="Pfam" id="PF13276">
    <property type="entry name" value="HTH_21"/>
    <property type="match status" value="1"/>
</dbReference>
<evidence type="ECO:0000259" key="1">
    <source>
        <dbReference type="Pfam" id="PF13276"/>
    </source>
</evidence>